<reference evidence="1 2" key="1">
    <citation type="submission" date="2021-06" db="EMBL/GenBank/DDBJ databases">
        <title>Caerostris darwini draft genome.</title>
        <authorList>
            <person name="Kono N."/>
            <person name="Arakawa K."/>
        </authorList>
    </citation>
    <scope>NUCLEOTIDE SEQUENCE [LARGE SCALE GENOMIC DNA]</scope>
</reference>
<sequence>MADSPHTILLGTLSSPISGYPLKQLLQQSPKHNGAVSWSLIVSGFLKKFCLNTSEAYSKRITLENIPTTFFELQNQLLILFICCWRFKRTDPDMSTIFHYSKAMFETLCILST</sequence>
<keyword evidence="2" id="KW-1185">Reference proteome</keyword>
<comment type="caution">
    <text evidence="1">The sequence shown here is derived from an EMBL/GenBank/DDBJ whole genome shotgun (WGS) entry which is preliminary data.</text>
</comment>
<proteinExistence type="predicted"/>
<evidence type="ECO:0000313" key="2">
    <source>
        <dbReference type="Proteomes" id="UP001054837"/>
    </source>
</evidence>
<accession>A0AAV4MZT9</accession>
<evidence type="ECO:0000313" key="1">
    <source>
        <dbReference type="EMBL" id="GIX77878.1"/>
    </source>
</evidence>
<dbReference type="Proteomes" id="UP001054837">
    <property type="component" value="Unassembled WGS sequence"/>
</dbReference>
<dbReference type="AlphaFoldDB" id="A0AAV4MZT9"/>
<gene>
    <name evidence="1" type="ORF">CDAR_221811</name>
</gene>
<name>A0AAV4MZT9_9ARAC</name>
<organism evidence="1 2">
    <name type="scientific">Caerostris darwini</name>
    <dbReference type="NCBI Taxonomy" id="1538125"/>
    <lineage>
        <taxon>Eukaryota</taxon>
        <taxon>Metazoa</taxon>
        <taxon>Ecdysozoa</taxon>
        <taxon>Arthropoda</taxon>
        <taxon>Chelicerata</taxon>
        <taxon>Arachnida</taxon>
        <taxon>Araneae</taxon>
        <taxon>Araneomorphae</taxon>
        <taxon>Entelegynae</taxon>
        <taxon>Araneoidea</taxon>
        <taxon>Araneidae</taxon>
        <taxon>Caerostris</taxon>
    </lineage>
</organism>
<protein>
    <submittedName>
        <fullName evidence="1">Uncharacterized protein</fullName>
    </submittedName>
</protein>
<dbReference type="EMBL" id="BPLQ01001057">
    <property type="protein sequence ID" value="GIX77878.1"/>
    <property type="molecule type" value="Genomic_DNA"/>
</dbReference>